<reference evidence="3" key="3">
    <citation type="submission" date="2015-04" db="UniProtKB">
        <authorList>
            <consortium name="EnsemblPlants"/>
        </authorList>
    </citation>
    <scope>IDENTIFICATION</scope>
    <source>
        <strain evidence="3">cv. Jemalong A17</strain>
    </source>
</reference>
<name>G7IB35_MEDTR</name>
<keyword evidence="1 2" id="KW-0812">Transmembrane</keyword>
<accession>G7IB35</accession>
<dbReference type="HOGENOM" id="CLU_2945123_0_0_1"/>
<dbReference type="PaxDb" id="3880-AES58622"/>
<evidence type="ECO:0000313" key="2">
    <source>
        <dbReference type="EMBL" id="AES58622.1"/>
    </source>
</evidence>
<keyword evidence="1" id="KW-0472">Membrane</keyword>
<sequence length="60" mass="6962">MGSFVKIGSFFIDLSKYDHQDTHNCEPFSVGYFLMRRERLLAVMITSLLFVLVVFGRSNK</sequence>
<evidence type="ECO:0000313" key="3">
    <source>
        <dbReference type="EnsemblPlants" id="AES58622"/>
    </source>
</evidence>
<keyword evidence="1" id="KW-1133">Transmembrane helix</keyword>
<proteinExistence type="predicted"/>
<dbReference type="Proteomes" id="UP000002051">
    <property type="component" value="Unassembled WGS sequence"/>
</dbReference>
<reference evidence="2 4" key="1">
    <citation type="journal article" date="2011" name="Nature">
        <title>The Medicago genome provides insight into the evolution of rhizobial symbioses.</title>
        <authorList>
            <person name="Young N.D."/>
            <person name="Debelle F."/>
            <person name="Oldroyd G.E."/>
            <person name="Geurts R."/>
            <person name="Cannon S.B."/>
            <person name="Udvardi M.K."/>
            <person name="Benedito V.A."/>
            <person name="Mayer K.F."/>
            <person name="Gouzy J."/>
            <person name="Schoof H."/>
            <person name="Van de Peer Y."/>
            <person name="Proost S."/>
            <person name="Cook D.R."/>
            <person name="Meyers B.C."/>
            <person name="Spannagl M."/>
            <person name="Cheung F."/>
            <person name="De Mita S."/>
            <person name="Krishnakumar V."/>
            <person name="Gundlach H."/>
            <person name="Zhou S."/>
            <person name="Mudge J."/>
            <person name="Bharti A.K."/>
            <person name="Murray J.D."/>
            <person name="Naoumkina M.A."/>
            <person name="Rosen B."/>
            <person name="Silverstein K.A."/>
            <person name="Tang H."/>
            <person name="Rombauts S."/>
            <person name="Zhao P.X."/>
            <person name="Zhou P."/>
            <person name="Barbe V."/>
            <person name="Bardou P."/>
            <person name="Bechner M."/>
            <person name="Bellec A."/>
            <person name="Berger A."/>
            <person name="Berges H."/>
            <person name="Bidwell S."/>
            <person name="Bisseling T."/>
            <person name="Choisne N."/>
            <person name="Couloux A."/>
            <person name="Denny R."/>
            <person name="Deshpande S."/>
            <person name="Dai X."/>
            <person name="Doyle J.J."/>
            <person name="Dudez A.M."/>
            <person name="Farmer A.D."/>
            <person name="Fouteau S."/>
            <person name="Franken C."/>
            <person name="Gibelin C."/>
            <person name="Gish J."/>
            <person name="Goldstein S."/>
            <person name="Gonzalez A.J."/>
            <person name="Green P.J."/>
            <person name="Hallab A."/>
            <person name="Hartog M."/>
            <person name="Hua A."/>
            <person name="Humphray S.J."/>
            <person name="Jeong D.H."/>
            <person name="Jing Y."/>
            <person name="Jocker A."/>
            <person name="Kenton S.M."/>
            <person name="Kim D.J."/>
            <person name="Klee K."/>
            <person name="Lai H."/>
            <person name="Lang C."/>
            <person name="Lin S."/>
            <person name="Macmil S.L."/>
            <person name="Magdelenat G."/>
            <person name="Matthews L."/>
            <person name="McCorrison J."/>
            <person name="Monaghan E.L."/>
            <person name="Mun J.H."/>
            <person name="Najar F.Z."/>
            <person name="Nicholson C."/>
            <person name="Noirot C."/>
            <person name="O'Bleness M."/>
            <person name="Paule C.R."/>
            <person name="Poulain J."/>
            <person name="Prion F."/>
            <person name="Qin B."/>
            <person name="Qu C."/>
            <person name="Retzel E.F."/>
            <person name="Riddle C."/>
            <person name="Sallet E."/>
            <person name="Samain S."/>
            <person name="Samson N."/>
            <person name="Sanders I."/>
            <person name="Saurat O."/>
            <person name="Scarpelli C."/>
            <person name="Schiex T."/>
            <person name="Segurens B."/>
            <person name="Severin A.J."/>
            <person name="Sherrier D.J."/>
            <person name="Shi R."/>
            <person name="Sims S."/>
            <person name="Singer S.R."/>
            <person name="Sinharoy S."/>
            <person name="Sterck L."/>
            <person name="Viollet A."/>
            <person name="Wang B.B."/>
            <person name="Wang K."/>
            <person name="Wang M."/>
            <person name="Wang X."/>
            <person name="Warfsmann J."/>
            <person name="Weissenbach J."/>
            <person name="White D.D."/>
            <person name="White J.D."/>
            <person name="Wiley G.B."/>
            <person name="Wincker P."/>
            <person name="Xing Y."/>
            <person name="Yang L."/>
            <person name="Yao Z."/>
            <person name="Ying F."/>
            <person name="Zhai J."/>
            <person name="Zhou L."/>
            <person name="Zuber A."/>
            <person name="Denarie J."/>
            <person name="Dixon R.A."/>
            <person name="May G.D."/>
            <person name="Schwartz D.C."/>
            <person name="Rogers J."/>
            <person name="Quetier F."/>
            <person name="Town C.D."/>
            <person name="Roe B.A."/>
        </authorList>
    </citation>
    <scope>NUCLEOTIDE SEQUENCE [LARGE SCALE GENOMIC DNA]</scope>
    <source>
        <strain evidence="2">A17</strain>
        <strain evidence="3 4">cv. Jemalong A17</strain>
    </source>
</reference>
<dbReference type="AlphaFoldDB" id="G7IB35"/>
<dbReference type="EnsemblPlants" id="AES58622">
    <property type="protein sequence ID" value="AES58622"/>
    <property type="gene ID" value="MTR_1g006530"/>
</dbReference>
<reference evidence="2 4" key="2">
    <citation type="journal article" date="2014" name="BMC Genomics">
        <title>An improved genome release (version Mt4.0) for the model legume Medicago truncatula.</title>
        <authorList>
            <person name="Tang H."/>
            <person name="Krishnakumar V."/>
            <person name="Bidwell S."/>
            <person name="Rosen B."/>
            <person name="Chan A."/>
            <person name="Zhou S."/>
            <person name="Gentzbittel L."/>
            <person name="Childs K.L."/>
            <person name="Yandell M."/>
            <person name="Gundlach H."/>
            <person name="Mayer K.F."/>
            <person name="Schwartz D.C."/>
            <person name="Town C.D."/>
        </authorList>
    </citation>
    <scope>GENOME REANNOTATION</scope>
    <source>
        <strain evidence="3 4">cv. Jemalong A17</strain>
    </source>
</reference>
<keyword evidence="4" id="KW-1185">Reference proteome</keyword>
<gene>
    <name evidence="2" type="ordered locus">MTR_1g006530</name>
</gene>
<feature type="transmembrane region" description="Helical" evidence="1">
    <location>
        <begin position="40"/>
        <end position="58"/>
    </location>
</feature>
<evidence type="ECO:0000313" key="4">
    <source>
        <dbReference type="Proteomes" id="UP000002051"/>
    </source>
</evidence>
<evidence type="ECO:0000256" key="1">
    <source>
        <dbReference type="SAM" id="Phobius"/>
    </source>
</evidence>
<protein>
    <submittedName>
        <fullName evidence="2">Transmembrane protein, putative</fullName>
    </submittedName>
</protein>
<organism evidence="2 4">
    <name type="scientific">Medicago truncatula</name>
    <name type="common">Barrel medic</name>
    <name type="synonym">Medicago tribuloides</name>
    <dbReference type="NCBI Taxonomy" id="3880"/>
    <lineage>
        <taxon>Eukaryota</taxon>
        <taxon>Viridiplantae</taxon>
        <taxon>Streptophyta</taxon>
        <taxon>Embryophyta</taxon>
        <taxon>Tracheophyta</taxon>
        <taxon>Spermatophyta</taxon>
        <taxon>Magnoliopsida</taxon>
        <taxon>eudicotyledons</taxon>
        <taxon>Gunneridae</taxon>
        <taxon>Pentapetalae</taxon>
        <taxon>rosids</taxon>
        <taxon>fabids</taxon>
        <taxon>Fabales</taxon>
        <taxon>Fabaceae</taxon>
        <taxon>Papilionoideae</taxon>
        <taxon>50 kb inversion clade</taxon>
        <taxon>NPAAA clade</taxon>
        <taxon>Hologalegina</taxon>
        <taxon>IRL clade</taxon>
        <taxon>Trifolieae</taxon>
        <taxon>Medicago</taxon>
    </lineage>
</organism>
<dbReference type="EMBL" id="CM001217">
    <property type="protein sequence ID" value="AES58622.1"/>
    <property type="molecule type" value="Genomic_DNA"/>
</dbReference>